<accession>A0A1J5TJB4</accession>
<gene>
    <name evidence="1" type="ORF">GALL_29840</name>
</gene>
<dbReference type="AlphaFoldDB" id="A0A1J5TJB4"/>
<evidence type="ECO:0000313" key="1">
    <source>
        <dbReference type="EMBL" id="OIR16264.1"/>
    </source>
</evidence>
<proteinExistence type="predicted"/>
<name>A0A1J5TJB4_9ZZZZ</name>
<comment type="caution">
    <text evidence="1">The sequence shown here is derived from an EMBL/GenBank/DDBJ whole genome shotgun (WGS) entry which is preliminary data.</text>
</comment>
<dbReference type="EMBL" id="MLJW01000007">
    <property type="protein sequence ID" value="OIR16264.1"/>
    <property type="molecule type" value="Genomic_DNA"/>
</dbReference>
<organism evidence="1">
    <name type="scientific">mine drainage metagenome</name>
    <dbReference type="NCBI Taxonomy" id="410659"/>
    <lineage>
        <taxon>unclassified sequences</taxon>
        <taxon>metagenomes</taxon>
        <taxon>ecological metagenomes</taxon>
    </lineage>
</organism>
<protein>
    <submittedName>
        <fullName evidence="1">Uncharacterized protein</fullName>
    </submittedName>
</protein>
<sequence length="54" mass="6113">MFIRCSVHLAGGLMMHVHAGMRHHVDSGSFMTSALLHLHGYRCRQRATGKKRQP</sequence>
<reference evidence="1" key="1">
    <citation type="submission" date="2016-10" db="EMBL/GenBank/DDBJ databases">
        <title>Sequence of Gallionella enrichment culture.</title>
        <authorList>
            <person name="Poehlein A."/>
            <person name="Muehling M."/>
            <person name="Daniel R."/>
        </authorList>
    </citation>
    <scope>NUCLEOTIDE SEQUENCE</scope>
</reference>